<dbReference type="Pfam" id="PF14100">
    <property type="entry name" value="DUF6807"/>
    <property type="match status" value="1"/>
</dbReference>
<evidence type="ECO:0008006" key="4">
    <source>
        <dbReference type="Google" id="ProtNLM"/>
    </source>
</evidence>
<evidence type="ECO:0000313" key="3">
    <source>
        <dbReference type="Proteomes" id="UP000240912"/>
    </source>
</evidence>
<dbReference type="AlphaFoldDB" id="A0A2T3HQ86"/>
<feature type="chain" id="PRO_5015756399" description="Methane oxygenase PmoA" evidence="1">
    <location>
        <begin position="23"/>
        <end position="343"/>
    </location>
</feature>
<sequence>MSLYRPFSFLISLLVCAGVAPAQQVTIRPDSAARRIDIRIDDAPFTSYIYPENLEKPVLYPIYTAAGSVITRGFPLDPRPGERVDHPHHVGLWFNFENVNGLDFWNNSYAIPAANKHRYGSIKHRRITGIKEGKRGSLGTESVWVDQSGKILLTERTTFFFTQHGSHRLIERRTTLIADTQVTFRDSKDGLIAIRMDRAFEDKDQKEGEFHDAQGKVTRIKALDNTGVNGIYRNSEGKEKESGVWGKPARWVSLSATKNKEQISVAIIDHPKNPGYPAYSHARGYGLFASNNLAVKAFNPAAEPVRIDLKPGEELKFRHLIVISSGGFLSKGELDKLAERFGK</sequence>
<keyword evidence="1" id="KW-0732">Signal</keyword>
<keyword evidence="3" id="KW-1185">Reference proteome</keyword>
<dbReference type="InterPro" id="IPR029475">
    <property type="entry name" value="DUF6807"/>
</dbReference>
<gene>
    <name evidence="2" type="ORF">C7T94_00260</name>
</gene>
<proteinExistence type="predicted"/>
<comment type="caution">
    <text evidence="2">The sequence shown here is derived from an EMBL/GenBank/DDBJ whole genome shotgun (WGS) entry which is preliminary data.</text>
</comment>
<evidence type="ECO:0000313" key="2">
    <source>
        <dbReference type="EMBL" id="PST84608.1"/>
    </source>
</evidence>
<reference evidence="2 3" key="1">
    <citation type="submission" date="2018-03" db="EMBL/GenBank/DDBJ databases">
        <authorList>
            <person name="Keele B.F."/>
        </authorList>
    </citation>
    <scope>NUCLEOTIDE SEQUENCE [LARGE SCALE GENOMIC DNA]</scope>
    <source>
        <strain evidence="2 3">YL28-9</strain>
    </source>
</reference>
<dbReference type="Proteomes" id="UP000240912">
    <property type="component" value="Unassembled WGS sequence"/>
</dbReference>
<dbReference type="EMBL" id="PYLS01000001">
    <property type="protein sequence ID" value="PST84608.1"/>
    <property type="molecule type" value="Genomic_DNA"/>
</dbReference>
<evidence type="ECO:0000256" key="1">
    <source>
        <dbReference type="SAM" id="SignalP"/>
    </source>
</evidence>
<dbReference type="OrthoDB" id="2540540at2"/>
<feature type="signal peptide" evidence="1">
    <location>
        <begin position="1"/>
        <end position="22"/>
    </location>
</feature>
<organism evidence="2 3">
    <name type="scientific">Pedobacter yulinensis</name>
    <dbReference type="NCBI Taxonomy" id="2126353"/>
    <lineage>
        <taxon>Bacteria</taxon>
        <taxon>Pseudomonadati</taxon>
        <taxon>Bacteroidota</taxon>
        <taxon>Sphingobacteriia</taxon>
        <taxon>Sphingobacteriales</taxon>
        <taxon>Sphingobacteriaceae</taxon>
        <taxon>Pedobacter</taxon>
    </lineage>
</organism>
<protein>
    <recommendedName>
        <fullName evidence="4">Methane oxygenase PmoA</fullName>
    </recommendedName>
</protein>
<name>A0A2T3HQ86_9SPHI</name>
<accession>A0A2T3HQ86</accession>
<dbReference type="RefSeq" id="WP_107212543.1">
    <property type="nucleotide sequence ID" value="NZ_KZ686268.1"/>
</dbReference>